<proteinExistence type="predicted"/>
<accession>B8AHP2</accession>
<evidence type="ECO:0000313" key="2">
    <source>
        <dbReference type="EMBL" id="EEC73913.1"/>
    </source>
</evidence>
<sequence length="363" mass="42180">MDRDEKEKKKNKQIITEKMEINRLNSTKTNLPAQYLEHLNIQPHVFELIAQYLENIKRRTKMAQSGLVSERESLKNTNWQNKETMKKEQSGIKSDGQNKKDMNLQNLENIKRRTKMAQSGLVSESKSLKNANLQNKETMKKEQSGTTVTQGADRTKSQVTGNRTEELRRKKTVEELEAMDNALVQGGQMSYTNLMQQIIQSPCVSLQANENSMILTTSRFSPQESHQHDRLYEEQISTEHWSYEEFDRLYNNSNMVTWTEGGPEKSIEELYESKNRHFKRKRDDTNITNEGNDDPNIGEIDDLQLLNSGNEAEQIHNAEIYDQSTKENQRQHMGRMCKIVVNKLQLQVQMKQALQTQIAVQKL</sequence>
<dbReference type="Proteomes" id="UP000007015">
    <property type="component" value="Chromosome 2"/>
</dbReference>
<protein>
    <submittedName>
        <fullName evidence="2">Uncharacterized protein</fullName>
    </submittedName>
</protein>
<dbReference type="Gramene" id="BGIOSGA008955-TA">
    <property type="protein sequence ID" value="BGIOSGA008955-PA"/>
    <property type="gene ID" value="BGIOSGA008955"/>
</dbReference>
<dbReference type="HOGENOM" id="CLU_763743_0_0_1"/>
<gene>
    <name evidence="2" type="ORF">OsI_08751</name>
</gene>
<reference evidence="2 3" key="1">
    <citation type="journal article" date="2005" name="PLoS Biol.">
        <title>The genomes of Oryza sativa: a history of duplications.</title>
        <authorList>
            <person name="Yu J."/>
            <person name="Wang J."/>
            <person name="Lin W."/>
            <person name="Li S."/>
            <person name="Li H."/>
            <person name="Zhou J."/>
            <person name="Ni P."/>
            <person name="Dong W."/>
            <person name="Hu S."/>
            <person name="Zeng C."/>
            <person name="Zhang J."/>
            <person name="Zhang Y."/>
            <person name="Li R."/>
            <person name="Xu Z."/>
            <person name="Li S."/>
            <person name="Li X."/>
            <person name="Zheng H."/>
            <person name="Cong L."/>
            <person name="Lin L."/>
            <person name="Yin J."/>
            <person name="Geng J."/>
            <person name="Li G."/>
            <person name="Shi J."/>
            <person name="Liu J."/>
            <person name="Lv H."/>
            <person name="Li J."/>
            <person name="Wang J."/>
            <person name="Deng Y."/>
            <person name="Ran L."/>
            <person name="Shi X."/>
            <person name="Wang X."/>
            <person name="Wu Q."/>
            <person name="Li C."/>
            <person name="Ren X."/>
            <person name="Wang J."/>
            <person name="Wang X."/>
            <person name="Li D."/>
            <person name="Liu D."/>
            <person name="Zhang X."/>
            <person name="Ji Z."/>
            <person name="Zhao W."/>
            <person name="Sun Y."/>
            <person name="Zhang Z."/>
            <person name="Bao J."/>
            <person name="Han Y."/>
            <person name="Dong L."/>
            <person name="Ji J."/>
            <person name="Chen P."/>
            <person name="Wu S."/>
            <person name="Liu J."/>
            <person name="Xiao Y."/>
            <person name="Bu D."/>
            <person name="Tan J."/>
            <person name="Yang L."/>
            <person name="Ye C."/>
            <person name="Zhang J."/>
            <person name="Xu J."/>
            <person name="Zhou Y."/>
            <person name="Yu Y."/>
            <person name="Zhang B."/>
            <person name="Zhuang S."/>
            <person name="Wei H."/>
            <person name="Liu B."/>
            <person name="Lei M."/>
            <person name="Yu H."/>
            <person name="Li Y."/>
            <person name="Xu H."/>
            <person name="Wei S."/>
            <person name="He X."/>
            <person name="Fang L."/>
            <person name="Zhang Z."/>
            <person name="Zhang Y."/>
            <person name="Huang X."/>
            <person name="Su Z."/>
            <person name="Tong W."/>
            <person name="Li J."/>
            <person name="Tong Z."/>
            <person name="Li S."/>
            <person name="Ye J."/>
            <person name="Wang L."/>
            <person name="Fang L."/>
            <person name="Lei T."/>
            <person name="Chen C."/>
            <person name="Chen H."/>
            <person name="Xu Z."/>
            <person name="Li H."/>
            <person name="Huang H."/>
            <person name="Zhang F."/>
            <person name="Xu H."/>
            <person name="Li N."/>
            <person name="Zhao C."/>
            <person name="Li S."/>
            <person name="Dong L."/>
            <person name="Huang Y."/>
            <person name="Li L."/>
            <person name="Xi Y."/>
            <person name="Qi Q."/>
            <person name="Li W."/>
            <person name="Zhang B."/>
            <person name="Hu W."/>
            <person name="Zhang Y."/>
            <person name="Tian X."/>
            <person name="Jiao Y."/>
            <person name="Liang X."/>
            <person name="Jin J."/>
            <person name="Gao L."/>
            <person name="Zheng W."/>
            <person name="Hao B."/>
            <person name="Liu S."/>
            <person name="Wang W."/>
            <person name="Yuan L."/>
            <person name="Cao M."/>
            <person name="McDermott J."/>
            <person name="Samudrala R."/>
            <person name="Wang J."/>
            <person name="Wong G.K."/>
            <person name="Yang H."/>
        </authorList>
    </citation>
    <scope>NUCLEOTIDE SEQUENCE [LARGE SCALE GENOMIC DNA]</scope>
    <source>
        <strain evidence="3">cv. 93-11</strain>
    </source>
</reference>
<dbReference type="EMBL" id="CM000127">
    <property type="protein sequence ID" value="EEC73913.1"/>
    <property type="molecule type" value="Genomic_DNA"/>
</dbReference>
<evidence type="ECO:0000256" key="1">
    <source>
        <dbReference type="SAM" id="MobiDB-lite"/>
    </source>
</evidence>
<feature type="compositionally biased region" description="Polar residues" evidence="1">
    <location>
        <begin position="123"/>
        <end position="136"/>
    </location>
</feature>
<feature type="region of interest" description="Disordered" evidence="1">
    <location>
        <begin position="123"/>
        <end position="165"/>
    </location>
</feature>
<keyword evidence="3" id="KW-1185">Reference proteome</keyword>
<feature type="compositionally biased region" description="Polar residues" evidence="1">
    <location>
        <begin position="144"/>
        <end position="162"/>
    </location>
</feature>
<organism evidence="2 3">
    <name type="scientific">Oryza sativa subsp. indica</name>
    <name type="common">Rice</name>
    <dbReference type="NCBI Taxonomy" id="39946"/>
    <lineage>
        <taxon>Eukaryota</taxon>
        <taxon>Viridiplantae</taxon>
        <taxon>Streptophyta</taxon>
        <taxon>Embryophyta</taxon>
        <taxon>Tracheophyta</taxon>
        <taxon>Spermatophyta</taxon>
        <taxon>Magnoliopsida</taxon>
        <taxon>Liliopsida</taxon>
        <taxon>Poales</taxon>
        <taxon>Poaceae</taxon>
        <taxon>BOP clade</taxon>
        <taxon>Oryzoideae</taxon>
        <taxon>Oryzeae</taxon>
        <taxon>Oryzinae</taxon>
        <taxon>Oryza</taxon>
        <taxon>Oryza sativa</taxon>
    </lineage>
</organism>
<name>B8AHP2_ORYSI</name>
<evidence type="ECO:0000313" key="3">
    <source>
        <dbReference type="Proteomes" id="UP000007015"/>
    </source>
</evidence>
<dbReference type="AlphaFoldDB" id="B8AHP2"/>